<dbReference type="InterPro" id="IPR000571">
    <property type="entry name" value="Znf_CCCH"/>
</dbReference>
<evidence type="ECO:0000256" key="2">
    <source>
        <dbReference type="ARBA" id="ARBA00022723"/>
    </source>
</evidence>
<accession>A0A2T7PQ35</accession>
<feature type="region of interest" description="Disordered" evidence="7">
    <location>
        <begin position="222"/>
        <end position="250"/>
    </location>
</feature>
<dbReference type="PROSITE" id="PS51059">
    <property type="entry name" value="PARP_CATALYTIC"/>
    <property type="match status" value="1"/>
</dbReference>
<feature type="compositionally biased region" description="Polar residues" evidence="7">
    <location>
        <begin position="226"/>
        <end position="250"/>
    </location>
</feature>
<sequence>MAEDDWASKVARLLLSEFEGRAKFGHLKRSLYQRNLWKGGVTRLLKWLSNTDRFLVFKKDENVKYVSIACQNVSICCGFQNKGCRKERCSKFHVCKFFVSGNCQNGSRCRFGHDLGNEANKRVSDSLGLSSFSSEEIRTIICRSHPAVCVKYNIGGCDDVDCPDLHICSRFILKNCPQETDCELIHSLQMFENNLWVLYTFKLNDLTDVELRKRILVKKHTPRVTEANNGPRSQLTPVSSPNLDQESTSGEEIKENIDDVFRFLFNNFGGRAKFDKFLTGRGHLFQGSDREAIIKWFKNRRNRFALYGNGNDIKYVSVYNKGARVCFKYHDSSSLDCGDEACKYFHICRRFVVGACVSTRCSHSFSSGPNMKVRSDLRLDKLNEGEILSLILCSSPAVCVNHNMSGCCVNDCPDLHVCFKYVFGQCTSGQDCEFGHSVRDSGEHNSYVLKAFQMEKWNEDLLRKLVIVKKGDHRKMPKCARASPEPMSQRVQPRDIPRMSTDNISKRFDLHSVQGECPNAGNCPRYHSPDRLPYLWMIQRKKDGEWRVVPSSKLLEQSFCDLCDFETLQGTLQYTLEEKYRKKQYLYFLRIGKLRLVVATHSSPMIQTNLDSLQSTRIVRRPVFIFTDKLEAPTMSPLLLPDVPTYTCKVPEHWASVDHFQKFETVLLDGDSPEYSEVQRHFFWTMNVNKNRIVAIFRVQNPGLWDKYCSARRAMTPKGQAPKDVKERQLFHGTPTLQAARGICTNSFDFRRSGENVGTVWGKGAYFSTTARYSDTFTNPIIVASGHPVRIMFLGRVLVGRYTLGHPSYAKPPESDELNMYDSCVNDISDPSIFVIFDLAQSYPEYWIEYIRLSDHEPVSTSVKSKTTVNTTATNKPDYYGISYHDKASSPATNKSKRDDSSSSAASKPDCYHVASQEISKAENHEMSSAAGKSDHDSNKQT</sequence>
<evidence type="ECO:0000313" key="11">
    <source>
        <dbReference type="Proteomes" id="UP000245119"/>
    </source>
</evidence>
<dbReference type="OrthoDB" id="408612at2759"/>
<evidence type="ECO:0000256" key="4">
    <source>
        <dbReference type="ARBA" id="ARBA00022771"/>
    </source>
</evidence>
<dbReference type="Gene3D" id="4.10.1000.10">
    <property type="entry name" value="Zinc finger, CCCH-type"/>
    <property type="match status" value="1"/>
</dbReference>
<organism evidence="10 11">
    <name type="scientific">Pomacea canaliculata</name>
    <name type="common">Golden apple snail</name>
    <dbReference type="NCBI Taxonomy" id="400727"/>
    <lineage>
        <taxon>Eukaryota</taxon>
        <taxon>Metazoa</taxon>
        <taxon>Spiralia</taxon>
        <taxon>Lophotrochozoa</taxon>
        <taxon>Mollusca</taxon>
        <taxon>Gastropoda</taxon>
        <taxon>Caenogastropoda</taxon>
        <taxon>Architaenioglossa</taxon>
        <taxon>Ampullarioidea</taxon>
        <taxon>Ampullariidae</taxon>
        <taxon>Pomacea</taxon>
    </lineage>
</organism>
<evidence type="ECO:0000256" key="1">
    <source>
        <dbReference type="ARBA" id="ARBA00022553"/>
    </source>
</evidence>
<dbReference type="CDD" id="cd01439">
    <property type="entry name" value="TCCD_inducible_PARP_like"/>
    <property type="match status" value="1"/>
</dbReference>
<feature type="region of interest" description="Disordered" evidence="7">
    <location>
        <begin position="880"/>
        <end position="942"/>
    </location>
</feature>
<feature type="domain" description="C3H1-type" evidence="8">
    <location>
        <begin position="94"/>
        <end position="116"/>
    </location>
</feature>
<comment type="caution">
    <text evidence="10">The sequence shown here is derived from an EMBL/GenBank/DDBJ whole genome shotgun (WGS) entry which is preliminary data.</text>
</comment>
<dbReference type="InterPro" id="IPR051712">
    <property type="entry name" value="ARTD-AVP"/>
</dbReference>
<dbReference type="InterPro" id="IPR057602">
    <property type="entry name" value="Zfn-CCCH_PARP12"/>
</dbReference>
<keyword evidence="1" id="KW-0597">Phosphoprotein</keyword>
<keyword evidence="5 6" id="KW-0862">Zinc</keyword>
<dbReference type="GO" id="GO:0003950">
    <property type="term" value="F:NAD+ poly-ADP-ribosyltransferase activity"/>
    <property type="evidence" value="ECO:0007669"/>
    <property type="project" value="InterPro"/>
</dbReference>
<evidence type="ECO:0000256" key="5">
    <source>
        <dbReference type="ARBA" id="ARBA00022833"/>
    </source>
</evidence>
<gene>
    <name evidence="10" type="ORF">C0Q70_02495</name>
</gene>
<keyword evidence="2 6" id="KW-0479">Metal-binding</keyword>
<evidence type="ECO:0000256" key="3">
    <source>
        <dbReference type="ARBA" id="ARBA00022737"/>
    </source>
</evidence>
<dbReference type="Gene3D" id="3.90.228.10">
    <property type="match status" value="1"/>
</dbReference>
<dbReference type="EMBL" id="PZQS01000002">
    <property type="protein sequence ID" value="PVD35532.1"/>
    <property type="molecule type" value="Genomic_DNA"/>
</dbReference>
<dbReference type="PANTHER" id="PTHR45740">
    <property type="entry name" value="POLY [ADP-RIBOSE] POLYMERASE"/>
    <property type="match status" value="1"/>
</dbReference>
<dbReference type="AlphaFoldDB" id="A0A2T7PQ35"/>
<dbReference type="SUPFAM" id="SSF56399">
    <property type="entry name" value="ADP-ribosylation"/>
    <property type="match status" value="1"/>
</dbReference>
<name>A0A2T7PQ35_POMCA</name>
<dbReference type="Pfam" id="PF25261">
    <property type="entry name" value="zf-CCCH_PARP12"/>
    <property type="match status" value="1"/>
</dbReference>
<dbReference type="Pfam" id="PF00644">
    <property type="entry name" value="PARP"/>
    <property type="match status" value="1"/>
</dbReference>
<reference evidence="10 11" key="1">
    <citation type="submission" date="2018-04" db="EMBL/GenBank/DDBJ databases">
        <title>The genome of golden apple snail Pomacea canaliculata provides insight into stress tolerance and invasive adaptation.</title>
        <authorList>
            <person name="Liu C."/>
            <person name="Liu B."/>
            <person name="Ren Y."/>
            <person name="Zhang Y."/>
            <person name="Wang H."/>
            <person name="Li S."/>
            <person name="Jiang F."/>
            <person name="Yin L."/>
            <person name="Zhang G."/>
            <person name="Qian W."/>
            <person name="Fan W."/>
        </authorList>
    </citation>
    <scope>NUCLEOTIDE SEQUENCE [LARGE SCALE GENOMIC DNA]</scope>
    <source>
        <strain evidence="10">SZHN2017</strain>
        <tissue evidence="10">Muscle</tissue>
    </source>
</reference>
<proteinExistence type="predicted"/>
<dbReference type="PANTHER" id="PTHR45740:SF4">
    <property type="entry name" value="PROTEIN MONO-ADP-RIBOSYLTRANSFERASE PARP11"/>
    <property type="match status" value="1"/>
</dbReference>
<feature type="zinc finger region" description="C3H1-type" evidence="6">
    <location>
        <begin position="94"/>
        <end position="116"/>
    </location>
</feature>
<dbReference type="GO" id="GO:1990404">
    <property type="term" value="F:NAD+-protein mono-ADP-ribosyltransferase activity"/>
    <property type="evidence" value="ECO:0007669"/>
    <property type="project" value="TreeGrafter"/>
</dbReference>
<keyword evidence="11" id="KW-1185">Reference proteome</keyword>
<keyword evidence="3" id="KW-0677">Repeat</keyword>
<dbReference type="SMART" id="SM00356">
    <property type="entry name" value="ZnF_C3H1"/>
    <property type="match status" value="5"/>
</dbReference>
<evidence type="ECO:0000256" key="7">
    <source>
        <dbReference type="SAM" id="MobiDB-lite"/>
    </source>
</evidence>
<evidence type="ECO:0000259" key="9">
    <source>
        <dbReference type="PROSITE" id="PS51059"/>
    </source>
</evidence>
<dbReference type="Proteomes" id="UP000245119">
    <property type="component" value="Linkage Group LG2"/>
</dbReference>
<feature type="compositionally biased region" description="Basic and acidic residues" evidence="7">
    <location>
        <begin position="933"/>
        <end position="942"/>
    </location>
</feature>
<dbReference type="PROSITE" id="PS50103">
    <property type="entry name" value="ZF_C3H1"/>
    <property type="match status" value="1"/>
</dbReference>
<keyword evidence="4 6" id="KW-0863">Zinc-finger</keyword>
<evidence type="ECO:0000256" key="6">
    <source>
        <dbReference type="PROSITE-ProRule" id="PRU00723"/>
    </source>
</evidence>
<evidence type="ECO:0000259" key="8">
    <source>
        <dbReference type="PROSITE" id="PS50103"/>
    </source>
</evidence>
<dbReference type="GO" id="GO:0008270">
    <property type="term" value="F:zinc ion binding"/>
    <property type="evidence" value="ECO:0007669"/>
    <property type="project" value="UniProtKB-KW"/>
</dbReference>
<evidence type="ECO:0000313" key="10">
    <source>
        <dbReference type="EMBL" id="PVD35532.1"/>
    </source>
</evidence>
<evidence type="ECO:0008006" key="12">
    <source>
        <dbReference type="Google" id="ProtNLM"/>
    </source>
</evidence>
<dbReference type="GO" id="GO:0005634">
    <property type="term" value="C:nucleus"/>
    <property type="evidence" value="ECO:0007669"/>
    <property type="project" value="TreeGrafter"/>
</dbReference>
<feature type="domain" description="PARP catalytic" evidence="9">
    <location>
        <begin position="650"/>
        <end position="872"/>
    </location>
</feature>
<dbReference type="InterPro" id="IPR012317">
    <property type="entry name" value="Poly(ADP-ribose)pol_cat_dom"/>
</dbReference>
<protein>
    <recommendedName>
        <fullName evidence="12">Poly [ADP-ribose] polymerase</fullName>
    </recommendedName>
</protein>